<reference evidence="3" key="1">
    <citation type="submission" date="2023-07" db="EMBL/GenBank/DDBJ databases">
        <authorList>
            <consortium name="CYATHOMIX"/>
        </authorList>
    </citation>
    <scope>NUCLEOTIDE SEQUENCE</scope>
    <source>
        <strain evidence="3">N/A</strain>
    </source>
</reference>
<feature type="compositionally biased region" description="Basic and acidic residues" evidence="1">
    <location>
        <begin position="156"/>
        <end position="173"/>
    </location>
</feature>
<dbReference type="Proteomes" id="UP001176961">
    <property type="component" value="Unassembled WGS sequence"/>
</dbReference>
<feature type="region of interest" description="Disordered" evidence="1">
    <location>
        <begin position="147"/>
        <end position="214"/>
    </location>
</feature>
<feature type="chain" id="PRO_5041387966" evidence="2">
    <location>
        <begin position="17"/>
        <end position="214"/>
    </location>
</feature>
<feature type="compositionally biased region" description="Basic and acidic residues" evidence="1">
    <location>
        <begin position="43"/>
        <end position="52"/>
    </location>
</feature>
<proteinExistence type="predicted"/>
<evidence type="ECO:0000313" key="4">
    <source>
        <dbReference type="Proteomes" id="UP001176961"/>
    </source>
</evidence>
<feature type="compositionally biased region" description="Low complexity" evidence="1">
    <location>
        <begin position="174"/>
        <end position="187"/>
    </location>
</feature>
<dbReference type="AlphaFoldDB" id="A0AA36MG07"/>
<sequence length="214" mass="24038">MLIFFLLFAATAAVSAEDKLELHRPRHHKGNGSYSPKFVGPNKPEEHHERYGPHPPEFPDTYELEEPHRRYEPYSSNVPELGEHRRPHESQSSLPGFELVLGSQKIIMPAGRSLVIPQWAESPHPLDPITYPTTTLENEDYLGKVTTAHPYTPLPDEERTTATEGGENTKKEATTAAQEETTVTAMTSESEQPHGTEEEEFTPIFEGTTIAPVW</sequence>
<gene>
    <name evidence="3" type="ORF">CYNAS_LOCUS19940</name>
</gene>
<feature type="region of interest" description="Disordered" evidence="1">
    <location>
        <begin position="24"/>
        <end position="57"/>
    </location>
</feature>
<evidence type="ECO:0000256" key="2">
    <source>
        <dbReference type="SAM" id="SignalP"/>
    </source>
</evidence>
<evidence type="ECO:0000256" key="1">
    <source>
        <dbReference type="SAM" id="MobiDB-lite"/>
    </source>
</evidence>
<keyword evidence="4" id="KW-1185">Reference proteome</keyword>
<name>A0AA36MG07_CYLNA</name>
<organism evidence="3 4">
    <name type="scientific">Cylicocyclus nassatus</name>
    <name type="common">Nematode worm</name>
    <dbReference type="NCBI Taxonomy" id="53992"/>
    <lineage>
        <taxon>Eukaryota</taxon>
        <taxon>Metazoa</taxon>
        <taxon>Ecdysozoa</taxon>
        <taxon>Nematoda</taxon>
        <taxon>Chromadorea</taxon>
        <taxon>Rhabditida</taxon>
        <taxon>Rhabditina</taxon>
        <taxon>Rhabditomorpha</taxon>
        <taxon>Strongyloidea</taxon>
        <taxon>Strongylidae</taxon>
        <taxon>Cylicocyclus</taxon>
    </lineage>
</organism>
<comment type="caution">
    <text evidence="3">The sequence shown here is derived from an EMBL/GenBank/DDBJ whole genome shotgun (WGS) entry which is preliminary data.</text>
</comment>
<evidence type="ECO:0000313" key="3">
    <source>
        <dbReference type="EMBL" id="CAJ0607957.1"/>
    </source>
</evidence>
<protein>
    <submittedName>
        <fullName evidence="3">Uncharacterized protein</fullName>
    </submittedName>
</protein>
<keyword evidence="2" id="KW-0732">Signal</keyword>
<accession>A0AA36MG07</accession>
<feature type="signal peptide" evidence="2">
    <location>
        <begin position="1"/>
        <end position="16"/>
    </location>
</feature>
<dbReference type="EMBL" id="CATQJL010000316">
    <property type="protein sequence ID" value="CAJ0607957.1"/>
    <property type="molecule type" value="Genomic_DNA"/>
</dbReference>